<dbReference type="SUPFAM" id="SSF51695">
    <property type="entry name" value="PLC-like phosphodiesterases"/>
    <property type="match status" value="1"/>
</dbReference>
<dbReference type="InterPro" id="IPR017946">
    <property type="entry name" value="PLC-like_Pdiesterase_TIM-brl"/>
</dbReference>
<feature type="domain" description="GP-PDE" evidence="1">
    <location>
        <begin position="24"/>
        <end position="261"/>
    </location>
</feature>
<dbReference type="PANTHER" id="PTHR46211:SF1">
    <property type="entry name" value="GLYCEROPHOSPHODIESTER PHOSPHODIESTERASE, CYTOPLASMIC"/>
    <property type="match status" value="1"/>
</dbReference>
<dbReference type="GO" id="GO:0006629">
    <property type="term" value="P:lipid metabolic process"/>
    <property type="evidence" value="ECO:0007669"/>
    <property type="project" value="InterPro"/>
</dbReference>
<dbReference type="RefSeq" id="WP_015614059.1">
    <property type="nucleotide sequence ID" value="NC_021182.1"/>
</dbReference>
<name>R4JZJ7_CLOPA</name>
<dbReference type="GO" id="GO:0008081">
    <property type="term" value="F:phosphoric diester hydrolase activity"/>
    <property type="evidence" value="ECO:0007669"/>
    <property type="project" value="InterPro"/>
</dbReference>
<dbReference type="Pfam" id="PF03009">
    <property type="entry name" value="GDPD"/>
    <property type="match status" value="1"/>
</dbReference>
<sequence>MVKELVNIIFTVISEVGDITVVKSLNIAHRGFSGRYPENTMIAFQKAVEAGSDGIETDVHITRDGEIVVCHDEKVDRTTNGQGFIKDLTYHEIKNLHAGVNFGGEFENSTIPNIDEFLDYVKDKNLLINIELKNGIIEYDNLEKRIIEKIYEYKLKDNLILSSFNHYSMVKVKELDNSIKTGLLYAANLYKVEEYAKKLGADAVHPYFPSVMKEDIVKNIKNSKIAINTYTVNEEEDMKRLIELDIDGIITNYPDVLGRLIKEADKNS</sequence>
<dbReference type="PANTHER" id="PTHR46211">
    <property type="entry name" value="GLYCEROPHOSPHORYL DIESTER PHOSPHODIESTERASE"/>
    <property type="match status" value="1"/>
</dbReference>
<dbReference type="Proteomes" id="UP000013523">
    <property type="component" value="Chromosome"/>
</dbReference>
<dbReference type="InterPro" id="IPR030395">
    <property type="entry name" value="GP_PDE_dom"/>
</dbReference>
<dbReference type="HOGENOM" id="CLU_030006_3_5_9"/>
<dbReference type="CDD" id="cd08563">
    <property type="entry name" value="GDPD_TtGDE_like"/>
    <property type="match status" value="1"/>
</dbReference>
<protein>
    <submittedName>
        <fullName evidence="2">Glycerophosphoryl diester phosphodiesterase</fullName>
    </submittedName>
</protein>
<dbReference type="PROSITE" id="PS51704">
    <property type="entry name" value="GP_PDE"/>
    <property type="match status" value="1"/>
</dbReference>
<evidence type="ECO:0000313" key="2">
    <source>
        <dbReference type="EMBL" id="AGK95733.1"/>
    </source>
</evidence>
<organism evidence="2 3">
    <name type="scientific">Clostridium pasteurianum BC1</name>
    <dbReference type="NCBI Taxonomy" id="86416"/>
    <lineage>
        <taxon>Bacteria</taxon>
        <taxon>Bacillati</taxon>
        <taxon>Bacillota</taxon>
        <taxon>Clostridia</taxon>
        <taxon>Eubacteriales</taxon>
        <taxon>Clostridiaceae</taxon>
        <taxon>Clostridium</taxon>
    </lineage>
</organism>
<proteinExistence type="predicted"/>
<dbReference type="STRING" id="86416.Clopa_0691"/>
<dbReference type="eggNOG" id="COG0584">
    <property type="taxonomic scope" value="Bacteria"/>
</dbReference>
<dbReference type="AlphaFoldDB" id="R4JZJ7"/>
<dbReference type="EMBL" id="CP003261">
    <property type="protein sequence ID" value="AGK95733.1"/>
    <property type="molecule type" value="Genomic_DNA"/>
</dbReference>
<evidence type="ECO:0000259" key="1">
    <source>
        <dbReference type="PROSITE" id="PS51704"/>
    </source>
</evidence>
<keyword evidence="3" id="KW-1185">Reference proteome</keyword>
<dbReference type="PATRIC" id="fig|86416.3.peg.679"/>
<dbReference type="KEGG" id="cpas:Clopa_0691"/>
<evidence type="ECO:0000313" key="3">
    <source>
        <dbReference type="Proteomes" id="UP000013523"/>
    </source>
</evidence>
<dbReference type="Gene3D" id="3.20.20.190">
    <property type="entry name" value="Phosphatidylinositol (PI) phosphodiesterase"/>
    <property type="match status" value="1"/>
</dbReference>
<reference evidence="2 3" key="1">
    <citation type="submission" date="2012-01" db="EMBL/GenBank/DDBJ databases">
        <title>Complete sequence of chromosome of Clostridium pasteurianum BC1.</title>
        <authorList>
            <consortium name="US DOE Joint Genome Institute"/>
            <person name="Lucas S."/>
            <person name="Han J."/>
            <person name="Lapidus A."/>
            <person name="Cheng J.-F."/>
            <person name="Goodwin L."/>
            <person name="Pitluck S."/>
            <person name="Peters L."/>
            <person name="Mikhailova N."/>
            <person name="Teshima H."/>
            <person name="Detter J.C."/>
            <person name="Han C."/>
            <person name="Tapia R."/>
            <person name="Land M."/>
            <person name="Hauser L."/>
            <person name="Kyrpides N."/>
            <person name="Ivanova N."/>
            <person name="Pagani I."/>
            <person name="Dunn J."/>
            <person name="Taghavi S."/>
            <person name="Francis A."/>
            <person name="van der Lelie D."/>
            <person name="Woyke T."/>
        </authorList>
    </citation>
    <scope>NUCLEOTIDE SEQUENCE [LARGE SCALE GENOMIC DNA]</scope>
    <source>
        <strain evidence="2 3">BC1</strain>
    </source>
</reference>
<gene>
    <name evidence="2" type="ORF">Clopa_0691</name>
</gene>
<accession>R4JZJ7</accession>